<gene>
    <name evidence="2" type="ORF">IT779_04530</name>
</gene>
<comment type="caution">
    <text evidence="2">The sequence shown here is derived from an EMBL/GenBank/DDBJ whole genome shotgun (WGS) entry which is preliminary data.</text>
</comment>
<keyword evidence="3" id="KW-1185">Reference proteome</keyword>
<dbReference type="Proteomes" id="UP000655751">
    <property type="component" value="Unassembled WGS sequence"/>
</dbReference>
<evidence type="ECO:0000256" key="1">
    <source>
        <dbReference type="SAM" id="MobiDB-lite"/>
    </source>
</evidence>
<name>A0A931I799_9NOCA</name>
<dbReference type="EMBL" id="JADMLG010000002">
    <property type="protein sequence ID" value="MBH0775556.1"/>
    <property type="molecule type" value="Genomic_DNA"/>
</dbReference>
<dbReference type="AlphaFoldDB" id="A0A931I799"/>
<reference evidence="2" key="1">
    <citation type="submission" date="2020-11" db="EMBL/GenBank/DDBJ databases">
        <title>Nocardia NEAU-351.nov., a novel actinomycete isolated from the cow dung.</title>
        <authorList>
            <person name="Zhang X."/>
        </authorList>
    </citation>
    <scope>NUCLEOTIDE SEQUENCE</scope>
    <source>
        <strain evidence="2">NEAU-351</strain>
    </source>
</reference>
<organism evidence="2 3">
    <name type="scientific">Nocardia bovistercoris</name>
    <dbReference type="NCBI Taxonomy" id="2785916"/>
    <lineage>
        <taxon>Bacteria</taxon>
        <taxon>Bacillati</taxon>
        <taxon>Actinomycetota</taxon>
        <taxon>Actinomycetes</taxon>
        <taxon>Mycobacteriales</taxon>
        <taxon>Nocardiaceae</taxon>
        <taxon>Nocardia</taxon>
    </lineage>
</organism>
<protein>
    <submittedName>
        <fullName evidence="2">Uncharacterized protein</fullName>
    </submittedName>
</protein>
<accession>A0A931I799</accession>
<feature type="region of interest" description="Disordered" evidence="1">
    <location>
        <begin position="28"/>
        <end position="80"/>
    </location>
</feature>
<evidence type="ECO:0000313" key="2">
    <source>
        <dbReference type="EMBL" id="MBH0775556.1"/>
    </source>
</evidence>
<sequence length="153" mass="16223">MTVSPLPAQAQCRTGVTARKSIDLFEGSGAAEDASEPPDFPPTTVEEIGEMTPEQGIPADGTRIGHRLPHPASSAAPGTGVPGFVVAEEFWGPIEADDIVPTAEHTAPVIPASSTAPTPEATIIQPAWDEPHGGTPGYWTRRRLRRWQTGILR</sequence>
<dbReference type="RefSeq" id="WP_196147921.1">
    <property type="nucleotide sequence ID" value="NZ_JADMLG010000002.1"/>
</dbReference>
<proteinExistence type="predicted"/>
<evidence type="ECO:0000313" key="3">
    <source>
        <dbReference type="Proteomes" id="UP000655751"/>
    </source>
</evidence>